<protein>
    <recommendedName>
        <fullName evidence="3">TetR family transcriptional regulator</fullName>
    </recommendedName>
</protein>
<gene>
    <name evidence="1" type="ORF">KIM322_03210</name>
</gene>
<name>A0ABN6SID2_9LACO</name>
<proteinExistence type="predicted"/>
<evidence type="ECO:0000313" key="2">
    <source>
        <dbReference type="Proteomes" id="UP001321741"/>
    </source>
</evidence>
<evidence type="ECO:0000313" key="1">
    <source>
        <dbReference type="EMBL" id="BDR60060.1"/>
    </source>
</evidence>
<sequence>MQEHPNIMEFLFFNDEAVASLKKPNPTYPFLAKVNQLIKQVDYKSGISNHSFLIQIWSFIQGYCFLIKNQVTTYDHQLVQMTLTQIMKEIK</sequence>
<dbReference type="EMBL" id="AP026803">
    <property type="protein sequence ID" value="BDR60060.1"/>
    <property type="molecule type" value="Genomic_DNA"/>
</dbReference>
<evidence type="ECO:0008006" key="3">
    <source>
        <dbReference type="Google" id="ProtNLM"/>
    </source>
</evidence>
<keyword evidence="2" id="KW-1185">Reference proteome</keyword>
<dbReference type="Proteomes" id="UP001321741">
    <property type="component" value="Chromosome"/>
</dbReference>
<reference evidence="1 2" key="1">
    <citation type="journal article" date="2023" name="Microbiol. Spectr.">
        <title>Symbiosis of Carpenter Bees with Uncharacterized Lactic Acid Bacteria Showing NAD Auxotrophy.</title>
        <authorList>
            <person name="Kawasaki S."/>
            <person name="Ozawa K."/>
            <person name="Mori T."/>
            <person name="Yamamoto A."/>
            <person name="Ito M."/>
            <person name="Ohkuma M."/>
            <person name="Sakamoto M."/>
            <person name="Matsutani M."/>
        </authorList>
    </citation>
    <scope>NUCLEOTIDE SEQUENCE [LARGE SCALE GENOMIC DNA]</scope>
    <source>
        <strain evidence="1 2">Kim32-2</strain>
    </source>
</reference>
<organism evidence="1 2">
    <name type="scientific">Lactobacillus xylocopicola</name>
    <dbReference type="NCBI Taxonomy" id="2976676"/>
    <lineage>
        <taxon>Bacteria</taxon>
        <taxon>Bacillati</taxon>
        <taxon>Bacillota</taxon>
        <taxon>Bacilli</taxon>
        <taxon>Lactobacillales</taxon>
        <taxon>Lactobacillaceae</taxon>
        <taxon>Lactobacillus</taxon>
    </lineage>
</organism>
<accession>A0ABN6SID2</accession>